<evidence type="ECO:0000256" key="2">
    <source>
        <dbReference type="SAM" id="SignalP"/>
    </source>
</evidence>
<gene>
    <name evidence="3" type="ORF">AVDCRST_MAG04-3370</name>
</gene>
<feature type="region of interest" description="Disordered" evidence="1">
    <location>
        <begin position="21"/>
        <end position="101"/>
    </location>
</feature>
<accession>A0A6J4JDN1</accession>
<feature type="compositionally biased region" description="Basic and acidic residues" evidence="1">
    <location>
        <begin position="35"/>
        <end position="81"/>
    </location>
</feature>
<proteinExistence type="predicted"/>
<keyword evidence="2" id="KW-0732">Signal</keyword>
<dbReference type="AlphaFoldDB" id="A0A6J4JDN1"/>
<evidence type="ECO:0000256" key="1">
    <source>
        <dbReference type="SAM" id="MobiDB-lite"/>
    </source>
</evidence>
<organism evidence="3">
    <name type="scientific">uncultured Acetobacteraceae bacterium</name>
    <dbReference type="NCBI Taxonomy" id="169975"/>
    <lineage>
        <taxon>Bacteria</taxon>
        <taxon>Pseudomonadati</taxon>
        <taxon>Pseudomonadota</taxon>
        <taxon>Alphaproteobacteria</taxon>
        <taxon>Acetobacterales</taxon>
        <taxon>Acetobacteraceae</taxon>
        <taxon>environmental samples</taxon>
    </lineage>
</organism>
<evidence type="ECO:0000313" key="3">
    <source>
        <dbReference type="EMBL" id="CAA9276174.1"/>
    </source>
</evidence>
<feature type="signal peptide" evidence="2">
    <location>
        <begin position="1"/>
        <end position="23"/>
    </location>
</feature>
<protein>
    <submittedName>
        <fullName evidence="3">Uncharacterized protein</fullName>
    </submittedName>
</protein>
<sequence>MARLKLLPICLALALVAPGAGLADPWKNESGQGRGRGDRGGDHRGERWDDRRDNRRIREYRDRSDRRDRYGGERRDDRRDYYTPPYAQPRIPSGHRPPPGE</sequence>
<feature type="non-terminal residue" evidence="3">
    <location>
        <position position="101"/>
    </location>
</feature>
<reference evidence="3" key="1">
    <citation type="submission" date="2020-02" db="EMBL/GenBank/DDBJ databases">
        <authorList>
            <person name="Meier V. D."/>
        </authorList>
    </citation>
    <scope>NUCLEOTIDE SEQUENCE</scope>
    <source>
        <strain evidence="3">AVDCRST_MAG04</strain>
    </source>
</reference>
<dbReference type="EMBL" id="CADCTL010000249">
    <property type="protein sequence ID" value="CAA9276174.1"/>
    <property type="molecule type" value="Genomic_DNA"/>
</dbReference>
<feature type="chain" id="PRO_5026916042" evidence="2">
    <location>
        <begin position="24"/>
        <end position="101"/>
    </location>
</feature>
<name>A0A6J4JDN1_9PROT</name>